<proteinExistence type="predicted"/>
<sequence>MTENEMKIWHYSNEGEKNTAEYIIGRELSALEKWFKGDVSGYAQLWSKRSFTYFDAVEAKRIEQFADMVPLLNRVEGRLSADNFEVRDPRVQLGQDMAVLTYQLFAKTNLIDIDYNCIEVFQIEEDGEWYAIHSTWSVLRPMDVDFSVFKESGLR</sequence>
<name>A0ABU1TFP4_9SPHI</name>
<dbReference type="EMBL" id="JAVDUU010000004">
    <property type="protein sequence ID" value="MDR6944211.1"/>
    <property type="molecule type" value="Genomic_DNA"/>
</dbReference>
<gene>
    <name evidence="1" type="ORF">J2W55_004071</name>
</gene>
<comment type="caution">
    <text evidence="1">The sequence shown here is derived from an EMBL/GenBank/DDBJ whole genome shotgun (WGS) entry which is preliminary data.</text>
</comment>
<evidence type="ECO:0000313" key="1">
    <source>
        <dbReference type="EMBL" id="MDR6944211.1"/>
    </source>
</evidence>
<dbReference type="InterPro" id="IPR032710">
    <property type="entry name" value="NTF2-like_dom_sf"/>
</dbReference>
<organism evidence="1 2">
    <name type="scientific">Mucilaginibacter pocheonensis</name>
    <dbReference type="NCBI Taxonomy" id="398050"/>
    <lineage>
        <taxon>Bacteria</taxon>
        <taxon>Pseudomonadati</taxon>
        <taxon>Bacteroidota</taxon>
        <taxon>Sphingobacteriia</taxon>
        <taxon>Sphingobacteriales</taxon>
        <taxon>Sphingobacteriaceae</taxon>
        <taxon>Mucilaginibacter</taxon>
    </lineage>
</organism>
<protein>
    <recommendedName>
        <fullName evidence="3">DUF4440 domain-containing protein</fullName>
    </recommendedName>
</protein>
<reference evidence="1 2" key="1">
    <citation type="submission" date="2023-07" db="EMBL/GenBank/DDBJ databases">
        <title>Sorghum-associated microbial communities from plants grown in Nebraska, USA.</title>
        <authorList>
            <person name="Schachtman D."/>
        </authorList>
    </citation>
    <scope>NUCLEOTIDE SEQUENCE [LARGE SCALE GENOMIC DNA]</scope>
    <source>
        <strain evidence="1 2">3262</strain>
    </source>
</reference>
<keyword evidence="2" id="KW-1185">Reference proteome</keyword>
<dbReference type="Proteomes" id="UP001247620">
    <property type="component" value="Unassembled WGS sequence"/>
</dbReference>
<dbReference type="Gene3D" id="3.10.450.50">
    <property type="match status" value="1"/>
</dbReference>
<evidence type="ECO:0008006" key="3">
    <source>
        <dbReference type="Google" id="ProtNLM"/>
    </source>
</evidence>
<evidence type="ECO:0000313" key="2">
    <source>
        <dbReference type="Proteomes" id="UP001247620"/>
    </source>
</evidence>
<dbReference type="SUPFAM" id="SSF54427">
    <property type="entry name" value="NTF2-like"/>
    <property type="match status" value="1"/>
</dbReference>
<dbReference type="RefSeq" id="WP_310099855.1">
    <property type="nucleotide sequence ID" value="NZ_JAVDUU010000004.1"/>
</dbReference>
<accession>A0ABU1TFP4</accession>